<accession>A0ABW4S8Z5</accession>
<name>A0ABW4S8Z5_9RHOB</name>
<evidence type="ECO:0000256" key="3">
    <source>
        <dbReference type="SAM" id="Phobius"/>
    </source>
</evidence>
<keyword evidence="5" id="KW-1185">Reference proteome</keyword>
<feature type="transmembrane region" description="Helical" evidence="3">
    <location>
        <begin position="199"/>
        <end position="220"/>
    </location>
</feature>
<dbReference type="PANTHER" id="PTHR30413">
    <property type="entry name" value="INNER MEMBRANE TRANSPORT PERMEASE"/>
    <property type="match status" value="1"/>
</dbReference>
<keyword evidence="2" id="KW-0813">Transport</keyword>
<keyword evidence="3" id="KW-1133">Transmembrane helix</keyword>
<protein>
    <submittedName>
        <fullName evidence="4">ABC transporter permease</fullName>
    </submittedName>
</protein>
<organism evidence="4 5">
    <name type="scientific">Halodurantibacterium flavum</name>
    <dbReference type="NCBI Taxonomy" id="1382802"/>
    <lineage>
        <taxon>Bacteria</taxon>
        <taxon>Pseudomonadati</taxon>
        <taxon>Pseudomonadota</taxon>
        <taxon>Alphaproteobacteria</taxon>
        <taxon>Rhodobacterales</taxon>
        <taxon>Paracoccaceae</taxon>
        <taxon>Halodurantibacterium</taxon>
    </lineage>
</organism>
<keyword evidence="3" id="KW-0472">Membrane</keyword>
<sequence length="273" mass="30281">MFENRRNRTKVGIALSVLELIFYATVRDIRKAHGNAIIGLLKSIIQNLILVVVFYFMFSVLGLRGSAVRGDFILYLLSGIFLFLTHNQAVGAILSAEGPTSPMMKHAPMNTIVSITSSALATLYIQVLSLGVILLMYDVLVSPLEIYMPVAAFGMFVMAWMSGCAIGLIFLALRPWMPTVVGIVSTLYRRANMITSGKMFLANNLPGHLIAIFAWNPLFHTIDQARGFTFINYNPHYSSAMYPVYFTLACVVLGLMGEFFTRQRVSASWSAGR</sequence>
<dbReference type="RefSeq" id="WP_390263635.1">
    <property type="nucleotide sequence ID" value="NZ_JBHUGH010000012.1"/>
</dbReference>
<evidence type="ECO:0000313" key="5">
    <source>
        <dbReference type="Proteomes" id="UP001597353"/>
    </source>
</evidence>
<feature type="transmembrane region" description="Helical" evidence="3">
    <location>
        <begin position="115"/>
        <end position="140"/>
    </location>
</feature>
<feature type="transmembrane region" description="Helical" evidence="3">
    <location>
        <begin position="146"/>
        <end position="173"/>
    </location>
</feature>
<keyword evidence="3" id="KW-0812">Transmembrane</keyword>
<comment type="caution">
    <text evidence="4">The sequence shown here is derived from an EMBL/GenBank/DDBJ whole genome shotgun (WGS) entry which is preliminary data.</text>
</comment>
<evidence type="ECO:0000313" key="4">
    <source>
        <dbReference type="EMBL" id="MFD1913568.1"/>
    </source>
</evidence>
<dbReference type="EMBL" id="JBHUGH010000012">
    <property type="protein sequence ID" value="MFD1913568.1"/>
    <property type="molecule type" value="Genomic_DNA"/>
</dbReference>
<feature type="transmembrane region" description="Helical" evidence="3">
    <location>
        <begin position="72"/>
        <end position="94"/>
    </location>
</feature>
<dbReference type="PANTHER" id="PTHR30413:SF10">
    <property type="entry name" value="CAPSULE POLYSACCHARIDE EXPORT INNER-MEMBRANE PROTEIN CTRC"/>
    <property type="match status" value="1"/>
</dbReference>
<reference evidence="5" key="1">
    <citation type="journal article" date="2019" name="Int. J. Syst. Evol. Microbiol.">
        <title>The Global Catalogue of Microorganisms (GCM) 10K type strain sequencing project: providing services to taxonomists for standard genome sequencing and annotation.</title>
        <authorList>
            <consortium name="The Broad Institute Genomics Platform"/>
            <consortium name="The Broad Institute Genome Sequencing Center for Infectious Disease"/>
            <person name="Wu L."/>
            <person name="Ma J."/>
        </authorList>
    </citation>
    <scope>NUCLEOTIDE SEQUENCE [LARGE SCALE GENOMIC DNA]</scope>
    <source>
        <strain evidence="5">CGMCC 4.7242</strain>
    </source>
</reference>
<feature type="transmembrane region" description="Helical" evidence="3">
    <location>
        <begin position="240"/>
        <end position="260"/>
    </location>
</feature>
<proteinExistence type="inferred from homology"/>
<evidence type="ECO:0000256" key="2">
    <source>
        <dbReference type="ARBA" id="ARBA00022448"/>
    </source>
</evidence>
<comment type="similarity">
    <text evidence="1">Belongs to the ABC-2 integral membrane protein family.</text>
</comment>
<dbReference type="Proteomes" id="UP001597353">
    <property type="component" value="Unassembled WGS sequence"/>
</dbReference>
<gene>
    <name evidence="4" type="ORF">ACFSGJ_15250</name>
</gene>
<evidence type="ECO:0000256" key="1">
    <source>
        <dbReference type="ARBA" id="ARBA00007783"/>
    </source>
</evidence>
<feature type="transmembrane region" description="Helical" evidence="3">
    <location>
        <begin position="37"/>
        <end position="60"/>
    </location>
</feature>